<sequence>MQEKIQKQLEKAKTVQKAYYDSKHSAKRFHVGDWVLLNAKNFRMLCPTRKLDHKFKTIAGKTGLSIPQLLSITCDYGTSQHLKDLGHFPGPHLQRALPMQPPPTVIEAIFLAMATVLQLPLTPSQHLALHTLSLEGNRTKLFACQNYFKTPIPRKSV</sequence>
<name>A0A1D2JMJ3_PARBR</name>
<gene>
    <name evidence="1" type="ORF">ACO22_01110</name>
</gene>
<evidence type="ECO:0000313" key="1">
    <source>
        <dbReference type="EMBL" id="ODH43107.1"/>
    </source>
</evidence>
<dbReference type="Proteomes" id="UP000242814">
    <property type="component" value="Unassembled WGS sequence"/>
</dbReference>
<dbReference type="AlphaFoldDB" id="A0A1D2JMJ3"/>
<reference evidence="1 2" key="1">
    <citation type="submission" date="2016-06" db="EMBL/GenBank/DDBJ databases">
        <authorList>
            <person name="Kjaerup R.B."/>
            <person name="Dalgaard T.S."/>
            <person name="Juul-Madsen H.R."/>
        </authorList>
    </citation>
    <scope>NUCLEOTIDE SEQUENCE [LARGE SCALE GENOMIC DNA]</scope>
    <source>
        <strain evidence="1 2">Pb300</strain>
    </source>
</reference>
<comment type="caution">
    <text evidence="1">The sequence shown here is derived from an EMBL/GenBank/DDBJ whole genome shotgun (WGS) entry which is preliminary data.</text>
</comment>
<protein>
    <submittedName>
        <fullName evidence="1">Uncharacterized protein</fullName>
    </submittedName>
</protein>
<dbReference type="EMBL" id="LZYO01000024">
    <property type="protein sequence ID" value="ODH43107.1"/>
    <property type="molecule type" value="Genomic_DNA"/>
</dbReference>
<organism evidence="1 2">
    <name type="scientific">Paracoccidioides brasiliensis</name>
    <dbReference type="NCBI Taxonomy" id="121759"/>
    <lineage>
        <taxon>Eukaryota</taxon>
        <taxon>Fungi</taxon>
        <taxon>Dikarya</taxon>
        <taxon>Ascomycota</taxon>
        <taxon>Pezizomycotina</taxon>
        <taxon>Eurotiomycetes</taxon>
        <taxon>Eurotiomycetidae</taxon>
        <taxon>Onygenales</taxon>
        <taxon>Ajellomycetaceae</taxon>
        <taxon>Paracoccidioides</taxon>
    </lineage>
</organism>
<dbReference type="VEuPathDB" id="FungiDB:PABG_12532"/>
<proteinExistence type="predicted"/>
<dbReference type="VEuPathDB" id="FungiDB:PADG_12314"/>
<accession>A0A1D2JMJ3</accession>
<evidence type="ECO:0000313" key="2">
    <source>
        <dbReference type="Proteomes" id="UP000242814"/>
    </source>
</evidence>